<dbReference type="InterPro" id="IPR001296">
    <property type="entry name" value="Glyco_trans_1"/>
</dbReference>
<dbReference type="EMBL" id="VSSQ01001747">
    <property type="protein sequence ID" value="MPM10830.1"/>
    <property type="molecule type" value="Genomic_DNA"/>
</dbReference>
<reference evidence="2" key="1">
    <citation type="submission" date="2019-08" db="EMBL/GenBank/DDBJ databases">
        <authorList>
            <person name="Kucharzyk K."/>
            <person name="Murdoch R.W."/>
            <person name="Higgins S."/>
            <person name="Loffler F."/>
        </authorList>
    </citation>
    <scope>NUCLEOTIDE SEQUENCE</scope>
</reference>
<name>A0A644X3T9_9ZZZZ</name>
<dbReference type="Gene3D" id="3.40.50.2000">
    <property type="entry name" value="Glycogen Phosphorylase B"/>
    <property type="match status" value="2"/>
</dbReference>
<evidence type="ECO:0000313" key="2">
    <source>
        <dbReference type="EMBL" id="MPM10830.1"/>
    </source>
</evidence>
<protein>
    <submittedName>
        <fullName evidence="2">Glycosyltransferase Gtf1</fullName>
        <ecNumber evidence="2">2.4.1.-</ecNumber>
    </submittedName>
</protein>
<dbReference type="Pfam" id="PF00534">
    <property type="entry name" value="Glycos_transf_1"/>
    <property type="match status" value="1"/>
</dbReference>
<gene>
    <name evidence="2" type="primary">gtf1_22</name>
    <name evidence="2" type="ORF">SDC9_57165</name>
</gene>
<dbReference type="EC" id="2.4.1.-" evidence="2"/>
<comment type="caution">
    <text evidence="2">The sequence shown here is derived from an EMBL/GenBank/DDBJ whole genome shotgun (WGS) entry which is preliminary data.</text>
</comment>
<organism evidence="2">
    <name type="scientific">bioreactor metagenome</name>
    <dbReference type="NCBI Taxonomy" id="1076179"/>
    <lineage>
        <taxon>unclassified sequences</taxon>
        <taxon>metagenomes</taxon>
        <taxon>ecological metagenomes</taxon>
    </lineage>
</organism>
<dbReference type="PANTHER" id="PTHR12526">
    <property type="entry name" value="GLYCOSYLTRANSFERASE"/>
    <property type="match status" value="1"/>
</dbReference>
<sequence>MKILYYLPSLYMSGGLERIITFKANYLASKLGHEVVVMTSEQMDKRPYFPLAANVKHIDIDVPFDIGGPGSKIIKILTYPFRYRKFKNRFTDVLYKERPDVTVSTLRREINFLTSLEDGSIKIGEFHITRGAYFTESVTYKSYLKGFLKRFLEQRFIKKLSRLDKLVLLTNEEKSFWPELSNTMVIYNPVTITPTVTSDCKSNIVMAAGRYSYQKGFDMLIKAWNMVVKECPGWELRIYGEGNDMELKQLIEKHELEQSCFLLPPVSNIEEKYAESSIFVLSSRYEGFGMVLCEAMTCGVPAVSFDCKCGPKDIINHGKDGLLAECCNIDALAQSVIVLAKDQVKREQMGRDALVNSKRFSQANIMGIWNDLFNYLIKSNG</sequence>
<accession>A0A644X3T9</accession>
<feature type="domain" description="Glycosyl transferase family 1" evidence="1">
    <location>
        <begin position="200"/>
        <end position="353"/>
    </location>
</feature>
<keyword evidence="2" id="KW-0328">Glycosyltransferase</keyword>
<keyword evidence="2" id="KW-0808">Transferase</keyword>
<evidence type="ECO:0000259" key="1">
    <source>
        <dbReference type="Pfam" id="PF00534"/>
    </source>
</evidence>
<dbReference type="AlphaFoldDB" id="A0A644X3T9"/>
<dbReference type="CDD" id="cd03820">
    <property type="entry name" value="GT4_AmsD-like"/>
    <property type="match status" value="1"/>
</dbReference>
<proteinExistence type="predicted"/>
<dbReference type="SUPFAM" id="SSF53756">
    <property type="entry name" value="UDP-Glycosyltransferase/glycogen phosphorylase"/>
    <property type="match status" value="1"/>
</dbReference>
<dbReference type="GO" id="GO:0016757">
    <property type="term" value="F:glycosyltransferase activity"/>
    <property type="evidence" value="ECO:0007669"/>
    <property type="project" value="UniProtKB-KW"/>
</dbReference>
<dbReference type="PANTHER" id="PTHR12526:SF630">
    <property type="entry name" value="GLYCOSYLTRANSFERASE"/>
    <property type="match status" value="1"/>
</dbReference>